<evidence type="ECO:0000313" key="2">
    <source>
        <dbReference type="Proteomes" id="UP000286100"/>
    </source>
</evidence>
<proteinExistence type="predicted"/>
<dbReference type="Proteomes" id="UP000286100">
    <property type="component" value="Unassembled WGS sequence"/>
</dbReference>
<protein>
    <submittedName>
        <fullName evidence="1">Uncharacterized protein</fullName>
    </submittedName>
</protein>
<reference evidence="1 2" key="1">
    <citation type="submission" date="2018-09" db="EMBL/GenBank/DDBJ databases">
        <authorList>
            <person name="Zhu H."/>
        </authorList>
    </citation>
    <scope>NUCLEOTIDE SEQUENCE [LARGE SCALE GENOMIC DNA]</scope>
    <source>
        <strain evidence="1 2">K2R01-6</strain>
    </source>
</reference>
<keyword evidence="2" id="KW-1185">Reference proteome</keyword>
<accession>A0A418WQ01</accession>
<gene>
    <name evidence="1" type="ORF">D3876_02925</name>
</gene>
<evidence type="ECO:0000313" key="1">
    <source>
        <dbReference type="EMBL" id="RJF93320.1"/>
    </source>
</evidence>
<dbReference type="AlphaFoldDB" id="A0A418WQ01"/>
<sequence>MVWNAARVREASEEMLPFDLKRTPPAGGPIGNFGISDVTNYVRRALVGYSQEAQPLLIRGNQRIDQGLAAKEYEWFGSVPAQHQHNLHQARALGAWLEDGLLASTHWSESRRFLEAWWRSEKNPWTRQEIIRDGLDDYMALAALGGEAVDSKGGFDPYRAGVDMYEHWLGEPKISLGKALKPRELGYVLCRHYLNFEFNRDEVLDAGRRMLTAHLESDWLENGQTLRAAMWLMLVHWYPAFYYDEELPSPIDVLLKVYEDMPHVARPF</sequence>
<comment type="caution">
    <text evidence="1">The sequence shown here is derived from an EMBL/GenBank/DDBJ whole genome shotgun (WGS) entry which is preliminary data.</text>
</comment>
<name>A0A418WQ01_9SPHN</name>
<dbReference type="EMBL" id="QYUM01000002">
    <property type="protein sequence ID" value="RJF93320.1"/>
    <property type="molecule type" value="Genomic_DNA"/>
</dbReference>
<dbReference type="OrthoDB" id="7575439at2"/>
<organism evidence="1 2">
    <name type="scientific">Sphingomonas cavernae</name>
    <dbReference type="NCBI Taxonomy" id="2320861"/>
    <lineage>
        <taxon>Bacteria</taxon>
        <taxon>Pseudomonadati</taxon>
        <taxon>Pseudomonadota</taxon>
        <taxon>Alphaproteobacteria</taxon>
        <taxon>Sphingomonadales</taxon>
        <taxon>Sphingomonadaceae</taxon>
        <taxon>Sphingomonas</taxon>
    </lineage>
</organism>